<name>A0ABZ1RCS3_9ACTN</name>
<evidence type="ECO:0000313" key="3">
    <source>
        <dbReference type="Proteomes" id="UP001432075"/>
    </source>
</evidence>
<evidence type="ECO:0000313" key="2">
    <source>
        <dbReference type="EMBL" id="WUO44530.1"/>
    </source>
</evidence>
<keyword evidence="1" id="KW-1133">Transmembrane helix</keyword>
<keyword evidence="3" id="KW-1185">Reference proteome</keyword>
<gene>
    <name evidence="2" type="ORF">OHU17_01220</name>
</gene>
<organism evidence="2 3">
    <name type="scientific">Streptomyces goshikiensis</name>
    <dbReference type="NCBI Taxonomy" id="1942"/>
    <lineage>
        <taxon>Bacteria</taxon>
        <taxon>Bacillati</taxon>
        <taxon>Actinomycetota</taxon>
        <taxon>Actinomycetes</taxon>
        <taxon>Kitasatosporales</taxon>
        <taxon>Streptomycetaceae</taxon>
        <taxon>Streptomyces</taxon>
    </lineage>
</organism>
<feature type="transmembrane region" description="Helical" evidence="1">
    <location>
        <begin position="34"/>
        <end position="52"/>
    </location>
</feature>
<sequence>MLGIGAAVLFFIAFLINAAEIGTNDVFSSTNVTLLGLMVLALHVAGIGASRVSRRR</sequence>
<dbReference type="GeneID" id="91407294"/>
<dbReference type="Proteomes" id="UP001432075">
    <property type="component" value="Chromosome"/>
</dbReference>
<dbReference type="RefSeq" id="WP_086025356.1">
    <property type="nucleotide sequence ID" value="NZ_BMVE01000014.1"/>
</dbReference>
<dbReference type="EMBL" id="CP108057">
    <property type="protein sequence ID" value="WUO44530.1"/>
    <property type="molecule type" value="Genomic_DNA"/>
</dbReference>
<accession>A0ABZ1RCS3</accession>
<keyword evidence="1" id="KW-0472">Membrane</keyword>
<proteinExistence type="predicted"/>
<keyword evidence="1" id="KW-0812">Transmembrane</keyword>
<protein>
    <submittedName>
        <fullName evidence="2">Uncharacterized protein</fullName>
    </submittedName>
</protein>
<evidence type="ECO:0000256" key="1">
    <source>
        <dbReference type="SAM" id="Phobius"/>
    </source>
</evidence>
<reference evidence="2" key="1">
    <citation type="submission" date="2022-10" db="EMBL/GenBank/DDBJ databases">
        <title>The complete genomes of actinobacterial strains from the NBC collection.</title>
        <authorList>
            <person name="Joergensen T.S."/>
            <person name="Alvarez Arevalo M."/>
            <person name="Sterndorff E.B."/>
            <person name="Faurdal D."/>
            <person name="Vuksanovic O."/>
            <person name="Mourched A.-S."/>
            <person name="Charusanti P."/>
            <person name="Shaw S."/>
            <person name="Blin K."/>
            <person name="Weber T."/>
        </authorList>
    </citation>
    <scope>NUCLEOTIDE SEQUENCE</scope>
    <source>
        <strain evidence="2">NBC_00283</strain>
    </source>
</reference>